<protein>
    <submittedName>
        <fullName evidence="3">Amidohydrolase family protein</fullName>
    </submittedName>
</protein>
<dbReference type="Gene3D" id="3.30.110.90">
    <property type="entry name" value="Amidohydrolase"/>
    <property type="match status" value="1"/>
</dbReference>
<reference evidence="3 4" key="1">
    <citation type="submission" date="2019-08" db="EMBL/GenBank/DDBJ databases">
        <title>Parahaliea maris sp. nov., isolated from the surface seawater.</title>
        <authorList>
            <person name="Liu Y."/>
        </authorList>
    </citation>
    <scope>NUCLEOTIDE SEQUENCE [LARGE SCALE GENOMIC DNA]</scope>
    <source>
        <strain evidence="3 4">S2-26</strain>
    </source>
</reference>
<accession>A0A5C9A1L9</accession>
<keyword evidence="4" id="KW-1185">Reference proteome</keyword>
<dbReference type="InterPro" id="IPR006680">
    <property type="entry name" value="Amidohydro-rel"/>
</dbReference>
<sequence>MNLPRSTARLALSALLAIPAAQAATRADNGDSTWDVNQPAYSVQPARATLDVDEGTWMSLDVSPDGKQIVFDLMGDLYLLAMGGGEARSLTSGHAWDMQPRFSPDGRFIAFTSDRAGGDNIWTLELASGEFHQVTFEDFRLMNNPSWSPDGRYIAARKHFTTSRSLGTGEVWLYRAEGGEGQSGQLVVARPAETFQKEQGEPMFTADGKGIYYTLNTTPGNTFIYHQDSNTELFQIRRVDLGSGEVTTIAGGPGGAVRPTPSPDGKQLAFVKRVRAESRLFVKDLASGEERMIYADLDQDMQETWAVHGLYPNMDWTPDSKAVVFWAGGKLKKVQLDGGEVSDIAFRVKDSRDIFPAPRFKVDVAPERFRTRMVRFAQPSPDGKSVVFESLGQLYVKRGDSAPRALTSDSGDGFDYSPVWAPDGDDIYFLRWNDSELSSIRRVSARGGKSRLLSEEKGQFTELAIDRKGETVAFRKRPGSELLNPDWGVQPGIYLMDADGGAARFVSQRGTDPHFGPEDDRLYVQERADSASGRGSSTAVTKLLSMNREGFDVRELAQAEFATAIRLSPSGRQLAFEDSHHMYVADFMPSPNPVVLDAGKPAFPSVKLSRTGGTYLYWNADGSALSWSVGPVLKTVAVKEALGEGFEPPASGRDLSMEVQAASPDSRVALVNARVITMDGERTVHERGTVLLEGNRIKAVGDAGEVSVPAGYEQVDLAGKTVIPGFVDIHAHGPYGAGEIVPQQNWNLLGHLALGVTTVHNPSSVASLVFAAAEYQQAGKILGPRIFSTAEIVYGAKSTYWSPVNSLDDALSHVRRLKAQGAISVKNYNQPRREQRQQVIEAARQEGLMSVAEGGSLYHLDMNLIGDGITGIEHNVPVMPMYDDVTQYWRQSQAGYTPTLVVTFGGLTSEDYYYQDTEVWKHPILANFVPPAVLQPRSVRRPMAPEEDYRDDDAAAAAKVLLDEGVMVNTGAHGQREGLGTHWEMWSFVRGGFSPMEALSAATINPATYMGMSDDLGSLETGKLADLVILEDNPLEDIRNSDHISHVMVNGRLYRATDLGEEVTGDAALKPFYWQGKPESEIR</sequence>
<dbReference type="Gene3D" id="3.40.50.10910">
    <property type="entry name" value="Amidohydrolase"/>
    <property type="match status" value="1"/>
</dbReference>
<dbReference type="RefSeq" id="WP_148063187.1">
    <property type="nucleotide sequence ID" value="NZ_VRYZ01000002.1"/>
</dbReference>
<gene>
    <name evidence="3" type="ORF">FVW59_05250</name>
</gene>
<feature type="chain" id="PRO_5022707321" evidence="1">
    <location>
        <begin position="24"/>
        <end position="1083"/>
    </location>
</feature>
<dbReference type="OrthoDB" id="9758793at2"/>
<evidence type="ECO:0000313" key="4">
    <source>
        <dbReference type="Proteomes" id="UP000321933"/>
    </source>
</evidence>
<dbReference type="SUPFAM" id="SSF82171">
    <property type="entry name" value="DPP6 N-terminal domain-like"/>
    <property type="match status" value="1"/>
</dbReference>
<feature type="signal peptide" evidence="1">
    <location>
        <begin position="1"/>
        <end position="23"/>
    </location>
</feature>
<keyword evidence="1" id="KW-0732">Signal</keyword>
<evidence type="ECO:0000256" key="1">
    <source>
        <dbReference type="SAM" id="SignalP"/>
    </source>
</evidence>
<feature type="domain" description="Amidohydrolase-related" evidence="2">
    <location>
        <begin position="721"/>
        <end position="1053"/>
    </location>
</feature>
<dbReference type="Proteomes" id="UP000321933">
    <property type="component" value="Unassembled WGS sequence"/>
</dbReference>
<dbReference type="InterPro" id="IPR011059">
    <property type="entry name" value="Metal-dep_hydrolase_composite"/>
</dbReference>
<dbReference type="AlphaFoldDB" id="A0A5C9A1L9"/>
<proteinExistence type="predicted"/>
<dbReference type="Pfam" id="PF26549">
    <property type="entry name" value="Tricorn_N"/>
    <property type="match status" value="1"/>
</dbReference>
<dbReference type="InterPro" id="IPR011659">
    <property type="entry name" value="WD40"/>
</dbReference>
<dbReference type="SUPFAM" id="SSF51338">
    <property type="entry name" value="Composite domain of metallo-dependent hydrolases"/>
    <property type="match status" value="1"/>
</dbReference>
<dbReference type="Gene3D" id="2.120.10.30">
    <property type="entry name" value="TolB, C-terminal domain"/>
    <property type="match status" value="3"/>
</dbReference>
<dbReference type="InterPro" id="IPR011042">
    <property type="entry name" value="6-blade_b-propeller_TolB-like"/>
</dbReference>
<dbReference type="InterPro" id="IPR051781">
    <property type="entry name" value="Metallo-dep_Hydrolase"/>
</dbReference>
<name>A0A5C9A1L9_9GAMM</name>
<dbReference type="EMBL" id="VRYZ01000002">
    <property type="protein sequence ID" value="TXS93251.1"/>
    <property type="molecule type" value="Genomic_DNA"/>
</dbReference>
<comment type="caution">
    <text evidence="3">The sequence shown here is derived from an EMBL/GenBank/DDBJ whole genome shotgun (WGS) entry which is preliminary data.</text>
</comment>
<dbReference type="PANTHER" id="PTHR43135">
    <property type="entry name" value="ALPHA-D-RIBOSE 1-METHYLPHOSPHONATE 5-TRIPHOSPHATE DIPHOSPHATASE"/>
    <property type="match status" value="1"/>
</dbReference>
<dbReference type="Pfam" id="PF07676">
    <property type="entry name" value="PD40"/>
    <property type="match status" value="2"/>
</dbReference>
<organism evidence="3 4">
    <name type="scientific">Parahaliea aestuarii</name>
    <dbReference type="NCBI Taxonomy" id="1852021"/>
    <lineage>
        <taxon>Bacteria</taxon>
        <taxon>Pseudomonadati</taxon>
        <taxon>Pseudomonadota</taxon>
        <taxon>Gammaproteobacteria</taxon>
        <taxon>Cellvibrionales</taxon>
        <taxon>Halieaceae</taxon>
        <taxon>Parahaliea</taxon>
    </lineage>
</organism>
<keyword evidence="3" id="KW-0378">Hydrolase</keyword>
<dbReference type="InterPro" id="IPR032466">
    <property type="entry name" value="Metal_Hydrolase"/>
</dbReference>
<dbReference type="SUPFAM" id="SSF51556">
    <property type="entry name" value="Metallo-dependent hydrolases"/>
    <property type="match status" value="1"/>
</dbReference>
<evidence type="ECO:0000313" key="3">
    <source>
        <dbReference type="EMBL" id="TXS93251.1"/>
    </source>
</evidence>
<dbReference type="Gene3D" id="2.30.40.10">
    <property type="entry name" value="Urease, subunit C, domain 1"/>
    <property type="match status" value="1"/>
</dbReference>
<dbReference type="SUPFAM" id="SSF69304">
    <property type="entry name" value="Tricorn protease N-terminal domain"/>
    <property type="match status" value="1"/>
</dbReference>
<dbReference type="Pfam" id="PF01979">
    <property type="entry name" value="Amidohydro_1"/>
    <property type="match status" value="1"/>
</dbReference>
<dbReference type="PANTHER" id="PTHR43135:SF3">
    <property type="entry name" value="ALPHA-D-RIBOSE 1-METHYLPHOSPHONATE 5-TRIPHOSPHATE DIPHOSPHATASE"/>
    <property type="match status" value="1"/>
</dbReference>
<evidence type="ECO:0000259" key="2">
    <source>
        <dbReference type="Pfam" id="PF01979"/>
    </source>
</evidence>
<dbReference type="Gene3D" id="1.20.58.520">
    <property type="entry name" value="Amidohydrolase"/>
    <property type="match status" value="1"/>
</dbReference>
<dbReference type="GO" id="GO:0016810">
    <property type="term" value="F:hydrolase activity, acting on carbon-nitrogen (but not peptide) bonds"/>
    <property type="evidence" value="ECO:0007669"/>
    <property type="project" value="InterPro"/>
</dbReference>